<evidence type="ECO:0000313" key="3">
    <source>
        <dbReference type="EMBL" id="WKW13508.1"/>
    </source>
</evidence>
<dbReference type="EMBL" id="CP130613">
    <property type="protein sequence ID" value="WKW16415.1"/>
    <property type="molecule type" value="Genomic_DNA"/>
</dbReference>
<evidence type="ECO:0000256" key="1">
    <source>
        <dbReference type="SAM" id="MobiDB-lite"/>
    </source>
</evidence>
<accession>A0AA49JX65</accession>
<evidence type="ECO:0000313" key="4">
    <source>
        <dbReference type="EMBL" id="WKW16415.1"/>
    </source>
</evidence>
<feature type="chain" id="PRO_5041455392" description="HYR domain-containing protein" evidence="2">
    <location>
        <begin position="21"/>
        <end position="392"/>
    </location>
</feature>
<accession>A0AA49K2Q6</accession>
<proteinExistence type="predicted"/>
<protein>
    <recommendedName>
        <fullName evidence="6">HYR domain-containing protein</fullName>
    </recommendedName>
</protein>
<dbReference type="PROSITE" id="PS51257">
    <property type="entry name" value="PROKAR_LIPOPROTEIN"/>
    <property type="match status" value="1"/>
</dbReference>
<organism evidence="4 5">
    <name type="scientific">Pseudogemmatithrix spongiicola</name>
    <dbReference type="NCBI Taxonomy" id="3062599"/>
    <lineage>
        <taxon>Bacteria</taxon>
        <taxon>Pseudomonadati</taxon>
        <taxon>Gemmatimonadota</taxon>
        <taxon>Gemmatimonadia</taxon>
        <taxon>Gemmatimonadales</taxon>
        <taxon>Gemmatimonadaceae</taxon>
        <taxon>Pseudogemmatithrix</taxon>
    </lineage>
</organism>
<dbReference type="AlphaFoldDB" id="A0AA49K2Q6"/>
<gene>
    <name evidence="3" type="ORF">Strain138_002831</name>
    <name evidence="4" type="ORF">Strain318_002831</name>
</gene>
<feature type="signal peptide" evidence="2">
    <location>
        <begin position="1"/>
        <end position="20"/>
    </location>
</feature>
<dbReference type="Proteomes" id="UP001229955">
    <property type="component" value="Chromosome"/>
</dbReference>
<keyword evidence="2" id="KW-0732">Signal</keyword>
<sequence>MRARLHSLLAALAVAFTVAACGEVTAPGTSLRTSRAIEPKLCADPSDPICSVFSSTVYAYNPALGALPPGVSDWRLIITQFGGQLDFFGQVTHGGGPIADVRRMYVRFFIDNGDAVLGAGDMQVLIVNSPSGATMHCGIIAGYPVSAALPTSTPPICIAGGTTLNQTGRFIFDDFRTADLSDPRWESQGFNRLRANERRALFLVEVGNVTTGGGTGSEPTLGPPTAPPTRIDTLSVVPPAGGDGDDDGDGDGDETDTTAPSISFTGNAGTYGILDAINIGCSATDAGTGIASSVCPTVNAAAYTLPLGSTTLTATATDSAGNSATATTTFTVTVNAADLCTLVRTLVPGHATPLCAQLRNGTRAFTNHLRAQRGKKVPAEVADLLTRLAAGL</sequence>
<dbReference type="RefSeq" id="WP_367886360.1">
    <property type="nucleotide sequence ID" value="NZ_CP130612.1"/>
</dbReference>
<name>A0AA49K2Q6_9BACT</name>
<keyword evidence="5" id="KW-1185">Reference proteome</keyword>
<dbReference type="EMBL" id="CP130612">
    <property type="protein sequence ID" value="WKW13508.1"/>
    <property type="molecule type" value="Genomic_DNA"/>
</dbReference>
<evidence type="ECO:0000313" key="5">
    <source>
        <dbReference type="Proteomes" id="UP001229955"/>
    </source>
</evidence>
<feature type="compositionally biased region" description="Acidic residues" evidence="1">
    <location>
        <begin position="243"/>
        <end position="256"/>
    </location>
</feature>
<dbReference type="KEGG" id="pspc:Strain318_002831"/>
<feature type="region of interest" description="Disordered" evidence="1">
    <location>
        <begin position="210"/>
        <end position="262"/>
    </location>
</feature>
<reference evidence="4" key="1">
    <citation type="submission" date="2023-07" db="EMBL/GenBank/DDBJ databases">
        <authorList>
            <person name="Haufschild T."/>
            <person name="Kallscheuer N."/>
            <person name="Hammer J."/>
            <person name="Kohn T."/>
            <person name="Kabuu M."/>
            <person name="Jogler M."/>
            <person name="Wohfarth N."/>
            <person name="Heuer A."/>
            <person name="Rohde M."/>
            <person name="van Teeseling M.C.F."/>
            <person name="Jogler C."/>
        </authorList>
    </citation>
    <scope>NUCLEOTIDE SEQUENCE</scope>
    <source>
        <strain evidence="3">Strain 138</strain>
        <strain evidence="4">Strain 318</strain>
    </source>
</reference>
<evidence type="ECO:0008006" key="6">
    <source>
        <dbReference type="Google" id="ProtNLM"/>
    </source>
</evidence>
<evidence type="ECO:0000256" key="2">
    <source>
        <dbReference type="SAM" id="SignalP"/>
    </source>
</evidence>